<reference evidence="3 4" key="1">
    <citation type="journal article" date="2009" name="Appl. Environ. Microbiol.">
        <title>Metabolic versatility and indigenous origin of the archaeon Thermococcus sibiricus, isolated from a siberian oil reservoir, as revealed by genome analysis.</title>
        <authorList>
            <person name="Mardanov A.V."/>
            <person name="Ravin N.V."/>
            <person name="Svetlitchnyi V.A."/>
            <person name="Beletsky A.V."/>
            <person name="Miroshnichenko M.L."/>
            <person name="Bonch-Osmolovskaya E.A."/>
            <person name="Skryabin K.G."/>
        </authorList>
    </citation>
    <scope>NUCLEOTIDE SEQUENCE [LARGE SCALE GENOMIC DNA]</scope>
    <source>
        <strain evidence="4">DSM 12597 / MM 739</strain>
    </source>
</reference>
<dbReference type="InterPro" id="IPR004165">
    <property type="entry name" value="CoA_trans_fam_I"/>
</dbReference>
<protein>
    <submittedName>
        <fullName evidence="3">Predicted succinyl-CoA:3-ketoacid-CoA ligase</fullName>
    </submittedName>
</protein>
<evidence type="ECO:0000256" key="2">
    <source>
        <dbReference type="ARBA" id="ARBA00022679"/>
    </source>
</evidence>
<dbReference type="PANTHER" id="PTHR43293">
    <property type="entry name" value="ACETATE COA-TRANSFERASE YDIF"/>
    <property type="match status" value="1"/>
</dbReference>
<evidence type="ECO:0000256" key="1">
    <source>
        <dbReference type="ARBA" id="ARBA00007154"/>
    </source>
</evidence>
<accession>C6A318</accession>
<keyword evidence="4" id="KW-1185">Reference proteome</keyword>
<evidence type="ECO:0000313" key="4">
    <source>
        <dbReference type="Proteomes" id="UP000009079"/>
    </source>
</evidence>
<proteinExistence type="inferred from homology"/>
<dbReference type="AlphaFoldDB" id="C6A318"/>
<dbReference type="HOGENOM" id="CLU_026774_4_0_2"/>
<keyword evidence="3" id="KW-0436">Ligase</keyword>
<dbReference type="PIRSF" id="PIRSF000858">
    <property type="entry name" value="SCOT-t"/>
    <property type="match status" value="1"/>
</dbReference>
<dbReference type="InterPro" id="IPR014388">
    <property type="entry name" value="3-oxoacid_CoA-transferase"/>
</dbReference>
<dbReference type="eggNOG" id="arCOG01986">
    <property type="taxonomic scope" value="Archaea"/>
</dbReference>
<dbReference type="PANTHER" id="PTHR43293:SF1">
    <property type="entry name" value="ACETATE COA-TRANSFERASE YDIF"/>
    <property type="match status" value="1"/>
</dbReference>
<dbReference type="GO" id="GO:0016874">
    <property type="term" value="F:ligase activity"/>
    <property type="evidence" value="ECO:0007669"/>
    <property type="project" value="UniProtKB-KW"/>
</dbReference>
<gene>
    <name evidence="3" type="ordered locus">TSIB_0955</name>
</gene>
<dbReference type="EMBL" id="CP001463">
    <property type="protein sequence ID" value="ACS90013.1"/>
    <property type="molecule type" value="Genomic_DNA"/>
</dbReference>
<dbReference type="KEGG" id="tsi:TSIB_0955"/>
<keyword evidence="2" id="KW-0808">Transferase</keyword>
<dbReference type="Proteomes" id="UP000009079">
    <property type="component" value="Chromosome"/>
</dbReference>
<dbReference type="GO" id="GO:0046952">
    <property type="term" value="P:ketone body catabolic process"/>
    <property type="evidence" value="ECO:0007669"/>
    <property type="project" value="InterPro"/>
</dbReference>
<dbReference type="SUPFAM" id="SSF100950">
    <property type="entry name" value="NagB/RpiA/CoA transferase-like"/>
    <property type="match status" value="2"/>
</dbReference>
<evidence type="ECO:0000313" key="3">
    <source>
        <dbReference type="EMBL" id="ACS90013.1"/>
    </source>
</evidence>
<dbReference type="Gene3D" id="3.40.1080.10">
    <property type="entry name" value="Glutaconate Coenzyme A-transferase"/>
    <property type="match status" value="2"/>
</dbReference>
<sequence>MEELRMMRKILKSEEAVEKISDNSVVAISGFNLLVAPEYLILKLYERYKQTGHPKGLFLEVNPIPTAPGRVLDKIATELYNDPDQEFLSGILVTYPGWSPTLQKMIQENRIEGYTWSIGTASWFFREVARGLPGVLTRVGLGTFLDPREDGGYLNELAKKRKRCKIEVVNIQGREYLLYQAPKPTVALIRGTTADELGNITTEKEGSFTEILNLAQASKAEPNKGIVIAQVERIARYPSLNPQDIKVPGPLVDYVVVAPPEFHMQSANIHYDPRVSGELIPPITSNPALKSPLNTRKVIARRVLLEMINLVKKLGKPILVNLGIGIPTEVAEIATEEGLQEYVLTTVESGPFGGIALKGPDFGASIGPFAIISQPDQFANYEGGVIDAASLGFMEVDEKGNVNPSLLPGRLPGPGGFPVISYGSPRMFFAGHFTAGEKKLEIRNGKLKIVKDGEIEKFVKNVYKIVYNAALGLEKGQEVIYITERAVFRLTEKGLVLEEYAPGIDVDKDILDRMQFQPKISRKLDEMDERLFKKGLMGLKEDIKTI</sequence>
<comment type="similarity">
    <text evidence="1">Belongs to the 3-oxoacid CoA-transferase family.</text>
</comment>
<dbReference type="STRING" id="604354.TSIB_0955"/>
<dbReference type="Pfam" id="PF01144">
    <property type="entry name" value="CoA_trans"/>
    <property type="match status" value="1"/>
</dbReference>
<dbReference type="SMART" id="SM00882">
    <property type="entry name" value="CoA_trans"/>
    <property type="match status" value="1"/>
</dbReference>
<organism evidence="3 4">
    <name type="scientific">Thermococcus sibiricus (strain DSM 12597 / MM 739)</name>
    <dbReference type="NCBI Taxonomy" id="604354"/>
    <lineage>
        <taxon>Archaea</taxon>
        <taxon>Methanobacteriati</taxon>
        <taxon>Methanobacteriota</taxon>
        <taxon>Thermococci</taxon>
        <taxon>Thermococcales</taxon>
        <taxon>Thermococcaceae</taxon>
        <taxon>Thermococcus</taxon>
    </lineage>
</organism>
<dbReference type="InterPro" id="IPR037171">
    <property type="entry name" value="NagB/RpiA_transferase-like"/>
</dbReference>
<dbReference type="GO" id="GO:0008410">
    <property type="term" value="F:CoA-transferase activity"/>
    <property type="evidence" value="ECO:0007669"/>
    <property type="project" value="InterPro"/>
</dbReference>
<name>C6A318_THESM</name>